<protein>
    <recommendedName>
        <fullName evidence="1">F-box domain-containing protein</fullName>
    </recommendedName>
</protein>
<sequence>MASKIHIGDMPELMENILNNLSNEISSLYSCALVSRHWCKMAVPILWQDPFSYNGSPLFISKYFSSLGEDEKFILKKYLEEFGINEKFSNTLFDYARYLKVLDIWSLESKVRKWITFKLIDSKLFYNTEMYHIINLLFKLFIESGATLHKLVLGFPQSLELKPEIFYTLGENKQFFSRIQHLILVFISENNIESATKLLKALAKSTTKISTIEIDYFDSDYELKIFQALKYVIKSQEQLRLFSLFGGYLSEFYAIISALESQKNSLQDVILDNCDFSDFNAEFEVFNNCKNLETLRIRHCATEPLKLIDYKVSTLEVVESLIDTQSMTLIFEKSGILLQRLKLELDEEFQDEPLLLEALKSFCPNITYLNILGIGVSQQLVELIGNLPKLQFLSLWFDDVYDIHEEVLKIRVIEFSEILPLTLQYFDLGGTCLEPYTDILFNHCNAPLKTMLIYRLNNERISKALVEFCMRNKTLNYVGIYKYLELDDNTKKEVKTYVELVPYESIVVDY</sequence>
<name>A0A397U1M0_9GLOM</name>
<dbReference type="SUPFAM" id="SSF81383">
    <property type="entry name" value="F-box domain"/>
    <property type="match status" value="1"/>
</dbReference>
<dbReference type="InterPro" id="IPR032675">
    <property type="entry name" value="LRR_dom_sf"/>
</dbReference>
<dbReference type="OrthoDB" id="10326826at2759"/>
<dbReference type="Gene3D" id="3.80.10.10">
    <property type="entry name" value="Ribonuclease Inhibitor"/>
    <property type="match status" value="1"/>
</dbReference>
<comment type="caution">
    <text evidence="2">The sequence shown here is derived from an EMBL/GenBank/DDBJ whole genome shotgun (WGS) entry which is preliminary data.</text>
</comment>
<proteinExistence type="predicted"/>
<dbReference type="EMBL" id="QKWP01002518">
    <property type="protein sequence ID" value="RIB03058.1"/>
    <property type="molecule type" value="Genomic_DNA"/>
</dbReference>
<accession>A0A397U1M0</accession>
<dbReference type="AlphaFoldDB" id="A0A397U1M0"/>
<dbReference type="Proteomes" id="UP000266673">
    <property type="component" value="Unassembled WGS sequence"/>
</dbReference>
<dbReference type="SUPFAM" id="SSF52047">
    <property type="entry name" value="RNI-like"/>
    <property type="match status" value="1"/>
</dbReference>
<dbReference type="Pfam" id="PF12937">
    <property type="entry name" value="F-box-like"/>
    <property type="match status" value="1"/>
</dbReference>
<evidence type="ECO:0000259" key="1">
    <source>
        <dbReference type="Pfam" id="PF12937"/>
    </source>
</evidence>
<dbReference type="InterPro" id="IPR036047">
    <property type="entry name" value="F-box-like_dom_sf"/>
</dbReference>
<reference evidence="2 3" key="1">
    <citation type="submission" date="2018-06" db="EMBL/GenBank/DDBJ databases">
        <title>Comparative genomics reveals the genomic features of Rhizophagus irregularis, R. cerebriforme, R. diaphanum and Gigaspora rosea, and their symbiotic lifestyle signature.</title>
        <authorList>
            <person name="Morin E."/>
            <person name="San Clemente H."/>
            <person name="Chen E.C.H."/>
            <person name="De La Providencia I."/>
            <person name="Hainaut M."/>
            <person name="Kuo A."/>
            <person name="Kohler A."/>
            <person name="Murat C."/>
            <person name="Tang N."/>
            <person name="Roy S."/>
            <person name="Loubradou J."/>
            <person name="Henrissat B."/>
            <person name="Grigoriev I.V."/>
            <person name="Corradi N."/>
            <person name="Roux C."/>
            <person name="Martin F.M."/>
        </authorList>
    </citation>
    <scope>NUCLEOTIDE SEQUENCE [LARGE SCALE GENOMIC DNA]</scope>
    <source>
        <strain evidence="2 3">DAOM 194757</strain>
    </source>
</reference>
<evidence type="ECO:0000313" key="2">
    <source>
        <dbReference type="EMBL" id="RIB03058.1"/>
    </source>
</evidence>
<gene>
    <name evidence="2" type="ORF">C2G38_2289256</name>
</gene>
<keyword evidence="3" id="KW-1185">Reference proteome</keyword>
<evidence type="ECO:0000313" key="3">
    <source>
        <dbReference type="Proteomes" id="UP000266673"/>
    </source>
</evidence>
<feature type="non-terminal residue" evidence="2">
    <location>
        <position position="1"/>
    </location>
</feature>
<organism evidence="2 3">
    <name type="scientific">Gigaspora rosea</name>
    <dbReference type="NCBI Taxonomy" id="44941"/>
    <lineage>
        <taxon>Eukaryota</taxon>
        <taxon>Fungi</taxon>
        <taxon>Fungi incertae sedis</taxon>
        <taxon>Mucoromycota</taxon>
        <taxon>Glomeromycotina</taxon>
        <taxon>Glomeromycetes</taxon>
        <taxon>Diversisporales</taxon>
        <taxon>Gigasporaceae</taxon>
        <taxon>Gigaspora</taxon>
    </lineage>
</organism>
<dbReference type="InterPro" id="IPR001810">
    <property type="entry name" value="F-box_dom"/>
</dbReference>
<feature type="domain" description="F-box" evidence="1">
    <location>
        <begin position="11"/>
        <end position="51"/>
    </location>
</feature>